<comment type="caution">
    <text evidence="2">The sequence shown here is derived from an EMBL/GenBank/DDBJ whole genome shotgun (WGS) entry which is preliminary data.</text>
</comment>
<dbReference type="EMBL" id="CAKMRJ010000002">
    <property type="protein sequence ID" value="CAH1415824.1"/>
    <property type="molecule type" value="Genomic_DNA"/>
</dbReference>
<evidence type="ECO:0000256" key="1">
    <source>
        <dbReference type="SAM" id="MobiDB-lite"/>
    </source>
</evidence>
<evidence type="ECO:0000313" key="3">
    <source>
        <dbReference type="Proteomes" id="UP001157418"/>
    </source>
</evidence>
<feature type="region of interest" description="Disordered" evidence="1">
    <location>
        <begin position="78"/>
        <end position="144"/>
    </location>
</feature>
<evidence type="ECO:0000313" key="2">
    <source>
        <dbReference type="EMBL" id="CAH1415824.1"/>
    </source>
</evidence>
<gene>
    <name evidence="2" type="ORF">LVIROSA_LOCUS3640</name>
</gene>
<dbReference type="Proteomes" id="UP001157418">
    <property type="component" value="Unassembled WGS sequence"/>
</dbReference>
<feature type="compositionally biased region" description="Low complexity" evidence="1">
    <location>
        <begin position="92"/>
        <end position="117"/>
    </location>
</feature>
<name>A0AAU9LJT8_9ASTR</name>
<organism evidence="2 3">
    <name type="scientific">Lactuca virosa</name>
    <dbReference type="NCBI Taxonomy" id="75947"/>
    <lineage>
        <taxon>Eukaryota</taxon>
        <taxon>Viridiplantae</taxon>
        <taxon>Streptophyta</taxon>
        <taxon>Embryophyta</taxon>
        <taxon>Tracheophyta</taxon>
        <taxon>Spermatophyta</taxon>
        <taxon>Magnoliopsida</taxon>
        <taxon>eudicotyledons</taxon>
        <taxon>Gunneridae</taxon>
        <taxon>Pentapetalae</taxon>
        <taxon>asterids</taxon>
        <taxon>campanulids</taxon>
        <taxon>Asterales</taxon>
        <taxon>Asteraceae</taxon>
        <taxon>Cichorioideae</taxon>
        <taxon>Cichorieae</taxon>
        <taxon>Lactucinae</taxon>
        <taxon>Lactuca</taxon>
    </lineage>
</organism>
<dbReference type="Pfam" id="PF14223">
    <property type="entry name" value="Retrotran_gag_2"/>
    <property type="match status" value="1"/>
</dbReference>
<sequence length="144" mass="15923">MTLGDLTIAQYCQRIKSIADLLANIDNPIPEKTLVAHLLNGLSSQYEHIATLLRHRDPLPTFLQARSKLLVEEQRFKNSRPLQASHSDHSSSHSVLLTGNNTRNNSGSSQSSTQRRQFQQRRGGRATSQQCLQPPAGSSAASQH</sequence>
<keyword evidence="3" id="KW-1185">Reference proteome</keyword>
<reference evidence="2 3" key="1">
    <citation type="submission" date="2022-01" db="EMBL/GenBank/DDBJ databases">
        <authorList>
            <person name="Xiong W."/>
            <person name="Schranz E."/>
        </authorList>
    </citation>
    <scope>NUCLEOTIDE SEQUENCE [LARGE SCALE GENOMIC DNA]</scope>
</reference>
<dbReference type="PANTHER" id="PTHR47481">
    <property type="match status" value="1"/>
</dbReference>
<proteinExistence type="predicted"/>
<dbReference type="AlphaFoldDB" id="A0AAU9LJT8"/>
<dbReference type="PANTHER" id="PTHR47481:SF41">
    <property type="entry name" value="COPIA-LIKE POLYPROTEIN_RETROTRANSPOSON"/>
    <property type="match status" value="1"/>
</dbReference>
<protein>
    <submittedName>
        <fullName evidence="2">Uncharacterized protein</fullName>
    </submittedName>
</protein>
<accession>A0AAU9LJT8</accession>